<gene>
    <name evidence="5" type="ORF">FHR38_002320</name>
</gene>
<dbReference type="EMBL" id="JACHJW010000001">
    <property type="protein sequence ID" value="MBB4958587.1"/>
    <property type="molecule type" value="Genomic_DNA"/>
</dbReference>
<dbReference type="Proteomes" id="UP000578819">
    <property type="component" value="Unassembled WGS sequence"/>
</dbReference>
<dbReference type="SUPFAM" id="SSF52540">
    <property type="entry name" value="P-loop containing nucleoside triphosphate hydrolases"/>
    <property type="match status" value="1"/>
</dbReference>
<dbReference type="GO" id="GO:0005524">
    <property type="term" value="F:ATP binding"/>
    <property type="evidence" value="ECO:0007669"/>
    <property type="project" value="InterPro"/>
</dbReference>
<feature type="domain" description="ABC transporter" evidence="4">
    <location>
        <begin position="31"/>
        <end position="88"/>
    </location>
</feature>
<dbReference type="InterPro" id="IPR003439">
    <property type="entry name" value="ABC_transporter-like_ATP-bd"/>
</dbReference>
<evidence type="ECO:0000256" key="3">
    <source>
        <dbReference type="SAM" id="MobiDB-lite"/>
    </source>
</evidence>
<sequence length="172" mass="17905">MDAVISGRGLAQRYGRRWVFRSLDLMVGTGVTALLGPNGSGKTTLLHTLVGLRTSRGGTLSVLGVDMLHRGGPQAIAARVGFLPQRVTESNLPADARFNTAAFPLVSVMFPIGKQSKGKTRSPPGNGTRPLPVAGFSNDQAEGTGPWKRGSIVRSTGPNQNAGETVNGGSGR</sequence>
<feature type="compositionally biased region" description="Polar residues" evidence="3">
    <location>
        <begin position="153"/>
        <end position="164"/>
    </location>
</feature>
<evidence type="ECO:0000313" key="6">
    <source>
        <dbReference type="Proteomes" id="UP000578819"/>
    </source>
</evidence>
<dbReference type="GO" id="GO:0016887">
    <property type="term" value="F:ATP hydrolysis activity"/>
    <property type="evidence" value="ECO:0007669"/>
    <property type="project" value="InterPro"/>
</dbReference>
<dbReference type="Pfam" id="PF00005">
    <property type="entry name" value="ABC_tran"/>
    <property type="match status" value="1"/>
</dbReference>
<evidence type="ECO:0000313" key="5">
    <source>
        <dbReference type="EMBL" id="MBB4958587.1"/>
    </source>
</evidence>
<dbReference type="PANTHER" id="PTHR43335:SF2">
    <property type="entry name" value="ABC TRANSPORTER, ATP-BINDING PROTEIN"/>
    <property type="match status" value="1"/>
</dbReference>
<dbReference type="InterPro" id="IPR027417">
    <property type="entry name" value="P-loop_NTPase"/>
</dbReference>
<reference evidence="5 6" key="1">
    <citation type="submission" date="2020-08" db="EMBL/GenBank/DDBJ databases">
        <title>Sequencing the genomes of 1000 actinobacteria strains.</title>
        <authorList>
            <person name="Klenk H.-P."/>
        </authorList>
    </citation>
    <scope>NUCLEOTIDE SEQUENCE [LARGE SCALE GENOMIC DNA]</scope>
    <source>
        <strain evidence="5 6">DSM 45886</strain>
    </source>
</reference>
<organism evidence="5 6">
    <name type="scientific">Micromonospora polyrhachis</name>
    <dbReference type="NCBI Taxonomy" id="1282883"/>
    <lineage>
        <taxon>Bacteria</taxon>
        <taxon>Bacillati</taxon>
        <taxon>Actinomycetota</taxon>
        <taxon>Actinomycetes</taxon>
        <taxon>Micromonosporales</taxon>
        <taxon>Micromonosporaceae</taxon>
        <taxon>Micromonospora</taxon>
    </lineage>
</organism>
<protein>
    <recommendedName>
        <fullName evidence="4">ABC transporter domain-containing protein</fullName>
    </recommendedName>
</protein>
<name>A0A7W7SQS0_9ACTN</name>
<evidence type="ECO:0000256" key="1">
    <source>
        <dbReference type="ARBA" id="ARBA00005417"/>
    </source>
</evidence>
<proteinExistence type="inferred from homology"/>
<dbReference type="RefSeq" id="WP_184534652.1">
    <property type="nucleotide sequence ID" value="NZ_JACHJW010000001.1"/>
</dbReference>
<keyword evidence="6" id="KW-1185">Reference proteome</keyword>
<evidence type="ECO:0000259" key="4">
    <source>
        <dbReference type="Pfam" id="PF00005"/>
    </source>
</evidence>
<comment type="similarity">
    <text evidence="1">Belongs to the ABC transporter superfamily.</text>
</comment>
<dbReference type="Gene3D" id="3.40.50.300">
    <property type="entry name" value="P-loop containing nucleotide triphosphate hydrolases"/>
    <property type="match status" value="1"/>
</dbReference>
<evidence type="ECO:0000256" key="2">
    <source>
        <dbReference type="ARBA" id="ARBA00022448"/>
    </source>
</evidence>
<feature type="region of interest" description="Disordered" evidence="3">
    <location>
        <begin position="114"/>
        <end position="172"/>
    </location>
</feature>
<keyword evidence="2" id="KW-0813">Transport</keyword>
<dbReference type="PANTHER" id="PTHR43335">
    <property type="entry name" value="ABC TRANSPORTER, ATP-BINDING PROTEIN"/>
    <property type="match status" value="1"/>
</dbReference>
<dbReference type="AlphaFoldDB" id="A0A7W7SQS0"/>
<accession>A0A7W7SQS0</accession>
<comment type="caution">
    <text evidence="5">The sequence shown here is derived from an EMBL/GenBank/DDBJ whole genome shotgun (WGS) entry which is preliminary data.</text>
</comment>